<sequence>MYEMLLEKHYPEVLLDAMENERYLQKLKCEVKYSFYLQYFRDNYNYTFGRPRSDVCTTCSEMEAKISREKNAAFKRSLETELKVYKTRGKLFYTKMQECLLKARENEDTEVALT</sequence>
<dbReference type="EMBL" id="OV651813">
    <property type="protein sequence ID" value="CAH1099487.1"/>
    <property type="molecule type" value="Genomic_DNA"/>
</dbReference>
<proteinExistence type="predicted"/>
<keyword evidence="2" id="KW-1185">Reference proteome</keyword>
<gene>
    <name evidence="1" type="ORF">PSYICH_LOCUS1198</name>
</gene>
<dbReference type="AlphaFoldDB" id="A0A9P0G7D5"/>
<protein>
    <submittedName>
        <fullName evidence="1">Uncharacterized protein</fullName>
    </submittedName>
</protein>
<dbReference type="OrthoDB" id="6776127at2759"/>
<evidence type="ECO:0000313" key="2">
    <source>
        <dbReference type="Proteomes" id="UP001153636"/>
    </source>
</evidence>
<name>A0A9P0G7D5_9CUCU</name>
<organism evidence="1 2">
    <name type="scientific">Psylliodes chrysocephalus</name>
    <dbReference type="NCBI Taxonomy" id="3402493"/>
    <lineage>
        <taxon>Eukaryota</taxon>
        <taxon>Metazoa</taxon>
        <taxon>Ecdysozoa</taxon>
        <taxon>Arthropoda</taxon>
        <taxon>Hexapoda</taxon>
        <taxon>Insecta</taxon>
        <taxon>Pterygota</taxon>
        <taxon>Neoptera</taxon>
        <taxon>Endopterygota</taxon>
        <taxon>Coleoptera</taxon>
        <taxon>Polyphaga</taxon>
        <taxon>Cucujiformia</taxon>
        <taxon>Chrysomeloidea</taxon>
        <taxon>Chrysomelidae</taxon>
        <taxon>Galerucinae</taxon>
        <taxon>Alticini</taxon>
        <taxon>Psylliodes</taxon>
    </lineage>
</organism>
<reference evidence="1" key="1">
    <citation type="submission" date="2022-01" db="EMBL/GenBank/DDBJ databases">
        <authorList>
            <person name="King R."/>
        </authorList>
    </citation>
    <scope>NUCLEOTIDE SEQUENCE</scope>
</reference>
<dbReference type="Proteomes" id="UP001153636">
    <property type="component" value="Chromosome 1"/>
</dbReference>
<evidence type="ECO:0000313" key="1">
    <source>
        <dbReference type="EMBL" id="CAH1099487.1"/>
    </source>
</evidence>
<accession>A0A9P0G7D5</accession>